<evidence type="ECO:0000256" key="2">
    <source>
        <dbReference type="ARBA" id="ARBA00022692"/>
    </source>
</evidence>
<organism evidence="6 7">
    <name type="scientific">uncultured phage cr77_1</name>
    <dbReference type="NCBI Taxonomy" id="2986410"/>
    <lineage>
        <taxon>Viruses</taxon>
        <taxon>Duplodnaviria</taxon>
        <taxon>Heunggongvirae</taxon>
        <taxon>Uroviricota</taxon>
        <taxon>Caudoviricetes</taxon>
        <taxon>Crassvirales</taxon>
        <taxon>Suoliviridae</taxon>
        <taxon>Boorivirinae</taxon>
        <taxon>Canhaevirus</taxon>
        <taxon>Canhaevirus faecalis</taxon>
    </lineage>
</organism>
<name>A0AAE7RXJ9_9CAUD</name>
<accession>A0AAE7RXJ9</accession>
<dbReference type="GeneID" id="75692072"/>
<reference evidence="6 7" key="1">
    <citation type="submission" date="2021-04" db="EMBL/GenBank/DDBJ databases">
        <authorList>
            <person name="Shkoporov A.N."/>
            <person name="Stockdale S.R."/>
            <person name="Guerin E."/>
            <person name="Ross R.P."/>
            <person name="Hill C."/>
        </authorList>
    </citation>
    <scope>NUCLEOTIDE SEQUENCE [LARGE SCALE GENOMIC DNA]</scope>
    <source>
        <strain evidence="7">cr77_1</strain>
    </source>
</reference>
<dbReference type="GO" id="GO:0033644">
    <property type="term" value="C:host cell membrane"/>
    <property type="evidence" value="ECO:0007669"/>
    <property type="project" value="UniProtKB-SubCell"/>
</dbReference>
<evidence type="ECO:0000256" key="4">
    <source>
        <dbReference type="ARBA" id="ARBA00023136"/>
    </source>
</evidence>
<dbReference type="InterPro" id="IPR006480">
    <property type="entry name" value="Phage_holin_4_1"/>
</dbReference>
<evidence type="ECO:0000313" key="7">
    <source>
        <dbReference type="Proteomes" id="UP000827562"/>
    </source>
</evidence>
<dbReference type="Proteomes" id="UP000827562">
    <property type="component" value="Segment"/>
</dbReference>
<feature type="transmembrane region" description="Helical" evidence="5">
    <location>
        <begin position="51"/>
        <end position="74"/>
    </location>
</feature>
<dbReference type="RefSeq" id="YP_010359335.1">
    <property type="nucleotide sequence ID" value="NC_062772.1"/>
</dbReference>
<gene>
    <name evidence="6" type="primary">gp_16533</name>
</gene>
<protein>
    <submittedName>
        <fullName evidence="6">Phage holin</fullName>
    </submittedName>
</protein>
<evidence type="ECO:0000256" key="3">
    <source>
        <dbReference type="ARBA" id="ARBA00022989"/>
    </source>
</evidence>
<keyword evidence="4 5" id="KW-0472">Membrane</keyword>
<keyword evidence="3 5" id="KW-1133">Transmembrane helix</keyword>
<sequence>MLDKLHNYFLVSQGVSTMNYFKDLTGEGITKFIACVGVSLLNWLMGTFTPIIFVLLLLGLLIITDAILGCKVSIKKNRKCESRRFWKTLRKFGWSCAIVWFASRIDADILISFNAHLSELFAGLIAGVELWSIVENLNTLYPDGPWRILSKVIKSKGEKYLDITIDKKDLPKVKQLVKKIK</sequence>
<dbReference type="KEGG" id="vg:75692072"/>
<evidence type="ECO:0000256" key="1">
    <source>
        <dbReference type="ARBA" id="ARBA00004301"/>
    </source>
</evidence>
<evidence type="ECO:0000313" key="6">
    <source>
        <dbReference type="EMBL" id="QWM89763.1"/>
    </source>
</evidence>
<keyword evidence="2 5" id="KW-0812">Transmembrane</keyword>
<keyword evidence="7" id="KW-1185">Reference proteome</keyword>
<proteinExistence type="predicted"/>
<comment type="subcellular location">
    <subcellularLocation>
        <location evidence="1">Host membrane</location>
        <topology evidence="1">Multi-pass membrane protein</topology>
    </subcellularLocation>
</comment>
<dbReference type="EMBL" id="MZ130482">
    <property type="protein sequence ID" value="QWM89763.1"/>
    <property type="molecule type" value="Genomic_DNA"/>
</dbReference>
<evidence type="ECO:0000256" key="5">
    <source>
        <dbReference type="SAM" id="Phobius"/>
    </source>
</evidence>
<dbReference type="Pfam" id="PF05105">
    <property type="entry name" value="Phage_holin_4_1"/>
    <property type="match status" value="1"/>
</dbReference>